<dbReference type="GeneID" id="22586937"/>
<reference evidence="1 2" key="1">
    <citation type="journal article" date="2011" name="PLoS Genet.">
        <title>Comparative genomic analysis of human fungal pathogens causing paracoccidioidomycosis.</title>
        <authorList>
            <person name="Desjardins C.A."/>
            <person name="Champion M.D."/>
            <person name="Holder J.W."/>
            <person name="Muszewska A."/>
            <person name="Goldberg J."/>
            <person name="Bailao A.M."/>
            <person name="Brigido M.M."/>
            <person name="Ferreira M.E."/>
            <person name="Garcia A.M."/>
            <person name="Grynberg M."/>
            <person name="Gujja S."/>
            <person name="Heiman D.I."/>
            <person name="Henn M.R."/>
            <person name="Kodira C.D."/>
            <person name="Leon-Narvaez H."/>
            <person name="Longo L.V."/>
            <person name="Ma L.J."/>
            <person name="Malavazi I."/>
            <person name="Matsuo A.L."/>
            <person name="Morais F.V."/>
            <person name="Pereira M."/>
            <person name="Rodriguez-Brito S."/>
            <person name="Sakthikumar S."/>
            <person name="Salem-Izacc S.M."/>
            <person name="Sykes S.M."/>
            <person name="Teixeira M.M."/>
            <person name="Vallejo M.C."/>
            <person name="Walter M.E."/>
            <person name="Yandava C."/>
            <person name="Young S."/>
            <person name="Zeng Q."/>
            <person name="Zucker J."/>
            <person name="Felipe M.S."/>
            <person name="Goldman G.H."/>
            <person name="Haas B.J."/>
            <person name="McEwen J.G."/>
            <person name="Nino-Vega G."/>
            <person name="Puccia R."/>
            <person name="San-Blas G."/>
            <person name="Soares C.M."/>
            <person name="Birren B.W."/>
            <person name="Cuomo C.A."/>
        </authorList>
    </citation>
    <scope>NUCLEOTIDE SEQUENCE [LARGE SCALE GENOMIC DNA]</scope>
    <source>
        <strain evidence="1 2">Pb18</strain>
    </source>
</reference>
<name>A0A0A0HZ08_PARBD</name>
<keyword evidence="2" id="KW-1185">Reference proteome</keyword>
<protein>
    <submittedName>
        <fullName evidence="1">Uncharacterized protein</fullName>
    </submittedName>
</protein>
<evidence type="ECO:0000313" key="2">
    <source>
        <dbReference type="Proteomes" id="UP000001628"/>
    </source>
</evidence>
<sequence length="141" mass="16507">MIGHDRKPAVRVRKVHVEQMWRLKWKFHPELSSCSLANIMELDPFFYRLQGNLTKRLDFEFLNWVEIGQFDNLENRQVENWKWYRMAPRQPRCITQRVRSNNGPIVVDPGLDNNSSTFAESSLDFQVSCSLSDAPLIAPQG</sequence>
<accession>A0A0A0HZ08</accession>
<gene>
    <name evidence="1" type="ORF">PADG_11040</name>
</gene>
<organism evidence="1 2">
    <name type="scientific">Paracoccidioides brasiliensis (strain Pb18)</name>
    <dbReference type="NCBI Taxonomy" id="502780"/>
    <lineage>
        <taxon>Eukaryota</taxon>
        <taxon>Fungi</taxon>
        <taxon>Dikarya</taxon>
        <taxon>Ascomycota</taxon>
        <taxon>Pezizomycotina</taxon>
        <taxon>Eurotiomycetes</taxon>
        <taxon>Eurotiomycetidae</taxon>
        <taxon>Onygenales</taxon>
        <taxon>Ajellomycetaceae</taxon>
        <taxon>Paracoccidioides</taxon>
    </lineage>
</organism>
<dbReference type="EMBL" id="KN275957">
    <property type="protein sequence ID" value="KGM92595.1"/>
    <property type="molecule type" value="Genomic_DNA"/>
</dbReference>
<dbReference type="Proteomes" id="UP000001628">
    <property type="component" value="Unassembled WGS sequence"/>
</dbReference>
<dbReference type="VEuPathDB" id="FungiDB:PADG_11040"/>
<proteinExistence type="predicted"/>
<dbReference type="AlphaFoldDB" id="A0A0A0HZ08"/>
<dbReference type="KEGG" id="pbn:PADG_11040"/>
<evidence type="ECO:0000313" key="1">
    <source>
        <dbReference type="EMBL" id="KGM92595.1"/>
    </source>
</evidence>
<dbReference type="HOGENOM" id="CLU_1825869_0_0_1"/>
<dbReference type="InParanoid" id="A0A0A0HZ08"/>
<dbReference type="RefSeq" id="XP_010756648.1">
    <property type="nucleotide sequence ID" value="XM_010758346.1"/>
</dbReference>